<dbReference type="GO" id="GO:0016747">
    <property type="term" value="F:acyltransferase activity, transferring groups other than amino-acyl groups"/>
    <property type="evidence" value="ECO:0007669"/>
    <property type="project" value="InterPro"/>
</dbReference>
<dbReference type="InterPro" id="IPR000182">
    <property type="entry name" value="GNAT_dom"/>
</dbReference>
<dbReference type="InterPro" id="IPR051531">
    <property type="entry name" value="N-acetyltransferase"/>
</dbReference>
<evidence type="ECO:0000259" key="1">
    <source>
        <dbReference type="PROSITE" id="PS51186"/>
    </source>
</evidence>
<dbReference type="PANTHER" id="PTHR43792:SF1">
    <property type="entry name" value="N-ACETYLTRANSFERASE DOMAIN-CONTAINING PROTEIN"/>
    <property type="match status" value="1"/>
</dbReference>
<keyword evidence="3" id="KW-1185">Reference proteome</keyword>
<dbReference type="Gene3D" id="3.40.630.30">
    <property type="match status" value="1"/>
</dbReference>
<accession>A0A1L3MJV0</accession>
<dbReference type="PROSITE" id="PS51186">
    <property type="entry name" value="GNAT"/>
    <property type="match status" value="1"/>
</dbReference>
<reference evidence="2 3" key="1">
    <citation type="submission" date="2015-11" db="EMBL/GenBank/DDBJ databases">
        <authorList>
            <person name="Zhang Y."/>
            <person name="Guo Z."/>
        </authorList>
    </citation>
    <scope>NUCLEOTIDE SEQUENCE [LARGE SCALE GENOMIC DNA]</scope>
    <source>
        <strain evidence="2 3">YFY001</strain>
    </source>
</reference>
<dbReference type="SUPFAM" id="SSF55729">
    <property type="entry name" value="Acyl-CoA N-acyltransferases (Nat)"/>
    <property type="match status" value="1"/>
</dbReference>
<dbReference type="InterPro" id="IPR016181">
    <property type="entry name" value="Acyl_CoA_acyltransferase"/>
</dbReference>
<evidence type="ECO:0000313" key="2">
    <source>
        <dbReference type="EMBL" id="APH02619.1"/>
    </source>
</evidence>
<dbReference type="Proteomes" id="UP000182938">
    <property type="component" value="Chromosome"/>
</dbReference>
<feature type="domain" description="N-acetyltransferase" evidence="1">
    <location>
        <begin position="10"/>
        <end position="181"/>
    </location>
</feature>
<dbReference type="PANTHER" id="PTHR43792">
    <property type="entry name" value="GNAT FAMILY, PUTATIVE (AFU_ORTHOLOGUE AFUA_3G00765)-RELATED-RELATED"/>
    <property type="match status" value="1"/>
</dbReference>
<protein>
    <recommendedName>
        <fullName evidence="1">N-acetyltransferase domain-containing protein</fullName>
    </recommendedName>
</protein>
<dbReference type="EMBL" id="CP013290">
    <property type="protein sequence ID" value="APH02619.1"/>
    <property type="molecule type" value="Genomic_DNA"/>
</dbReference>
<dbReference type="KEGG" id="jte:ASJ30_14625"/>
<name>A0A1L3MJV0_9MICO</name>
<dbReference type="Pfam" id="PF13302">
    <property type="entry name" value="Acetyltransf_3"/>
    <property type="match status" value="1"/>
</dbReference>
<sequence>MPETLTTDRLTLRTFRDDDADALFDLHSRPEVQRWIGDGQPMTDVAEARASIPRRRDVPYPPPQGIWAIDLADRFVGTLLLKPIPITGSALAADPRNPELALDSPEVEIGWHLHPDVWGRGIATEAATRVLDHASGLPRVVAVTHPDNEPSQRVARRLGMRDEGLTDRYYDTTTRLFVLER</sequence>
<dbReference type="RefSeq" id="WP_072625757.1">
    <property type="nucleotide sequence ID" value="NZ_CP013290.1"/>
</dbReference>
<organism evidence="2 3">
    <name type="scientific">Janibacter indicus</name>
    <dbReference type="NCBI Taxonomy" id="857417"/>
    <lineage>
        <taxon>Bacteria</taxon>
        <taxon>Bacillati</taxon>
        <taxon>Actinomycetota</taxon>
        <taxon>Actinomycetes</taxon>
        <taxon>Micrococcales</taxon>
        <taxon>Intrasporangiaceae</taxon>
        <taxon>Janibacter</taxon>
    </lineage>
</organism>
<proteinExistence type="predicted"/>
<gene>
    <name evidence="2" type="ORF">ASJ30_14625</name>
</gene>
<evidence type="ECO:0000313" key="3">
    <source>
        <dbReference type="Proteomes" id="UP000182938"/>
    </source>
</evidence>
<dbReference type="AlphaFoldDB" id="A0A1L3MJV0"/>